<proteinExistence type="predicted"/>
<gene>
    <name evidence="1" type="ORF">SDC9_197070</name>
</gene>
<accession>A0A645IG45</accession>
<reference evidence="1" key="1">
    <citation type="submission" date="2019-08" db="EMBL/GenBank/DDBJ databases">
        <authorList>
            <person name="Kucharzyk K."/>
            <person name="Murdoch R.W."/>
            <person name="Higgins S."/>
            <person name="Loffler F."/>
        </authorList>
    </citation>
    <scope>NUCLEOTIDE SEQUENCE</scope>
</reference>
<name>A0A645IG45_9ZZZZ</name>
<evidence type="ECO:0000313" key="1">
    <source>
        <dbReference type="EMBL" id="MPN49449.1"/>
    </source>
</evidence>
<organism evidence="1">
    <name type="scientific">bioreactor metagenome</name>
    <dbReference type="NCBI Taxonomy" id="1076179"/>
    <lineage>
        <taxon>unclassified sequences</taxon>
        <taxon>metagenomes</taxon>
        <taxon>ecological metagenomes</taxon>
    </lineage>
</organism>
<sequence>MLVLELPDHALSHDVIGQAAKGLGADDVACAGVDELQHLGGEQPALAHFVAVAQIALHQPVKRLKGLGRPEAAMVLHRVDHSPLAFLHVGLEKANHGLFSPFTPVEVHVYLAVEDFEDDEVGEAGHHRLGSLCQQKILQVIVAQGRVLYVNLSHHAHPDFRVAPHRDRIKVADNAVEILLHA</sequence>
<dbReference type="EMBL" id="VSSQ01112723">
    <property type="protein sequence ID" value="MPN49449.1"/>
    <property type="molecule type" value="Genomic_DNA"/>
</dbReference>
<comment type="caution">
    <text evidence="1">The sequence shown here is derived from an EMBL/GenBank/DDBJ whole genome shotgun (WGS) entry which is preliminary data.</text>
</comment>
<dbReference type="AlphaFoldDB" id="A0A645IG45"/>
<protein>
    <submittedName>
        <fullName evidence="1">Uncharacterized protein</fullName>
    </submittedName>
</protein>